<evidence type="ECO:0000256" key="4">
    <source>
        <dbReference type="ARBA" id="ARBA00022989"/>
    </source>
</evidence>
<dbReference type="PATRIC" id="fig|1107311.3.peg.1755"/>
<feature type="transmembrane region" description="Helical" evidence="6">
    <location>
        <begin position="95"/>
        <end position="114"/>
    </location>
</feature>
<feature type="domain" description="Citrate transporter-like" evidence="7">
    <location>
        <begin position="53"/>
        <end position="403"/>
    </location>
</feature>
<evidence type="ECO:0000256" key="2">
    <source>
        <dbReference type="ARBA" id="ARBA00022448"/>
    </source>
</evidence>
<comment type="subcellular location">
    <subcellularLocation>
        <location evidence="1">Membrane</location>
        <topology evidence="1">Multi-pass membrane protein</topology>
    </subcellularLocation>
</comment>
<keyword evidence="4 6" id="KW-1133">Transmembrane helix</keyword>
<name>V6S8W6_9FLAO</name>
<reference evidence="9" key="1">
    <citation type="submission" date="2013-09" db="EMBL/GenBank/DDBJ databases">
        <authorList>
            <person name="Zeng Z."/>
            <person name="Chen C."/>
        </authorList>
    </citation>
    <scope>NUCLEOTIDE SEQUENCE [LARGE SCALE GENOMIC DNA]</scope>
    <source>
        <strain evidence="9">DK69</strain>
    </source>
</reference>
<gene>
    <name evidence="8" type="ORF">Q767_13845</name>
</gene>
<reference evidence="8 9" key="2">
    <citation type="journal article" date="2015" name="Stand. Genomic Sci.">
        <title>High quality draft genomic sequence of Flavobacterium enshiense DK69(T) and comparison among Flavobacterium genomes.</title>
        <authorList>
            <person name="Zeng Z."/>
            <person name="Chen C."/>
            <person name="Du H."/>
            <person name="Wang G."/>
            <person name="Li M."/>
        </authorList>
    </citation>
    <scope>NUCLEOTIDE SEQUENCE [LARGE SCALE GENOMIC DNA]</scope>
    <source>
        <strain evidence="8 9">DK69</strain>
    </source>
</reference>
<dbReference type="PANTHER" id="PTHR10283">
    <property type="entry name" value="SOLUTE CARRIER FAMILY 13 MEMBER"/>
    <property type="match status" value="1"/>
</dbReference>
<dbReference type="Pfam" id="PF03600">
    <property type="entry name" value="CitMHS"/>
    <property type="match status" value="1"/>
</dbReference>
<feature type="transmembrane region" description="Helical" evidence="6">
    <location>
        <begin position="14"/>
        <end position="31"/>
    </location>
</feature>
<keyword evidence="3 6" id="KW-0812">Transmembrane</keyword>
<dbReference type="InterPro" id="IPR004680">
    <property type="entry name" value="Cit_transptr-like_dom"/>
</dbReference>
<feature type="transmembrane region" description="Helical" evidence="6">
    <location>
        <begin position="181"/>
        <end position="203"/>
    </location>
</feature>
<feature type="transmembrane region" description="Helical" evidence="6">
    <location>
        <begin position="43"/>
        <end position="74"/>
    </location>
</feature>
<keyword evidence="2" id="KW-0813">Transport</keyword>
<feature type="transmembrane region" description="Helical" evidence="6">
    <location>
        <begin position="295"/>
        <end position="315"/>
    </location>
</feature>
<dbReference type="InterPro" id="IPR001898">
    <property type="entry name" value="SLC13A/DASS"/>
</dbReference>
<dbReference type="Proteomes" id="UP000030149">
    <property type="component" value="Unassembled WGS sequence"/>
</dbReference>
<dbReference type="eggNOG" id="COG0471">
    <property type="taxonomic scope" value="Bacteria"/>
</dbReference>
<sequence>MEEKGANGNKHKSVYHFLLSFAVALGITLLLKEPNFTDSQVYVIFLLFFAIGLWITEAVPAFAVSLLIISYLVFALGNKHFNSAPENIEDYVQTFSDSIIWLLLGGFFLAKAMAKTKLDEALFRFTLKVAGTNPRHLLIGLMTATMLASMLLSNTATTTMVLAAIMPLLKTLDKNSGVAKALLLGIPVAATTGGMATIVGTPANAIAAGALHNAGITIEFIDWMIYGVPLAIVVNAVCCFALIKAHLKDSTPISTAFLDDMKTDVSKEAALQRNIVIAVIIVTIGLWVTSSLHGIKASSVCAVPLVVLTLTGVLIGKDIQTLGWDTLLLVAGGLSLGLALDHTGILKHYAEILITLQLDSILLLCIFGFLAMVLANVMTNSTATTLMVPICMAILPDQKLEVALIIALSSSSGLRLLASSPSNAIVFNTGYLEQKDFRLTGLIYGLLGPLIAILWVLLMS</sequence>
<comment type="caution">
    <text evidence="8">The sequence shown here is derived from an EMBL/GenBank/DDBJ whole genome shotgun (WGS) entry which is preliminary data.</text>
</comment>
<protein>
    <recommendedName>
        <fullName evidence="7">Citrate transporter-like domain-containing protein</fullName>
    </recommendedName>
</protein>
<dbReference type="OrthoDB" id="9766267at2"/>
<dbReference type="STRING" id="1107311.Q767_13845"/>
<dbReference type="GO" id="GO:0005886">
    <property type="term" value="C:plasma membrane"/>
    <property type="evidence" value="ECO:0007669"/>
    <property type="project" value="TreeGrafter"/>
</dbReference>
<evidence type="ECO:0000313" key="9">
    <source>
        <dbReference type="Proteomes" id="UP000030149"/>
    </source>
</evidence>
<dbReference type="EMBL" id="JRLZ01000017">
    <property type="protein sequence ID" value="KGO94016.1"/>
    <property type="molecule type" value="Genomic_DNA"/>
</dbReference>
<evidence type="ECO:0000256" key="1">
    <source>
        <dbReference type="ARBA" id="ARBA00004141"/>
    </source>
</evidence>
<dbReference type="PANTHER" id="PTHR10283:SF92">
    <property type="entry name" value="LOW-AFFINITY PHOSPHATE TRANSPORTER PHO91"/>
    <property type="match status" value="1"/>
</dbReference>
<proteinExistence type="predicted"/>
<feature type="transmembrane region" description="Helical" evidence="6">
    <location>
        <begin position="360"/>
        <end position="379"/>
    </location>
</feature>
<dbReference type="NCBIfam" id="TIGR00785">
    <property type="entry name" value="dass"/>
    <property type="match status" value="1"/>
</dbReference>
<accession>V6S8W6</accession>
<dbReference type="RefSeq" id="WP_023573775.1">
    <property type="nucleotide sequence ID" value="NZ_AVCS01000011.1"/>
</dbReference>
<organism evidence="8 9">
    <name type="scientific">Flavobacterium enshiense DK69</name>
    <dbReference type="NCBI Taxonomy" id="1107311"/>
    <lineage>
        <taxon>Bacteria</taxon>
        <taxon>Pseudomonadati</taxon>
        <taxon>Bacteroidota</taxon>
        <taxon>Flavobacteriia</taxon>
        <taxon>Flavobacteriales</taxon>
        <taxon>Flavobacteriaceae</taxon>
        <taxon>Flavobacterium</taxon>
    </lineage>
</organism>
<feature type="transmembrane region" description="Helical" evidence="6">
    <location>
        <begin position="137"/>
        <end position="169"/>
    </location>
</feature>
<evidence type="ECO:0000256" key="6">
    <source>
        <dbReference type="SAM" id="Phobius"/>
    </source>
</evidence>
<dbReference type="GO" id="GO:0005315">
    <property type="term" value="F:phosphate transmembrane transporter activity"/>
    <property type="evidence" value="ECO:0007669"/>
    <property type="project" value="TreeGrafter"/>
</dbReference>
<feature type="transmembrane region" description="Helical" evidence="6">
    <location>
        <begin position="271"/>
        <end position="289"/>
    </location>
</feature>
<evidence type="ECO:0000256" key="5">
    <source>
        <dbReference type="ARBA" id="ARBA00023136"/>
    </source>
</evidence>
<keyword evidence="9" id="KW-1185">Reference proteome</keyword>
<keyword evidence="5 6" id="KW-0472">Membrane</keyword>
<evidence type="ECO:0000256" key="3">
    <source>
        <dbReference type="ARBA" id="ARBA00022692"/>
    </source>
</evidence>
<feature type="transmembrane region" description="Helical" evidence="6">
    <location>
        <begin position="322"/>
        <end position="340"/>
    </location>
</feature>
<dbReference type="AlphaFoldDB" id="V6S8W6"/>
<feature type="transmembrane region" description="Helical" evidence="6">
    <location>
        <begin position="223"/>
        <end position="243"/>
    </location>
</feature>
<feature type="transmembrane region" description="Helical" evidence="6">
    <location>
        <begin position="438"/>
        <end position="458"/>
    </location>
</feature>
<evidence type="ECO:0000259" key="7">
    <source>
        <dbReference type="Pfam" id="PF03600"/>
    </source>
</evidence>
<evidence type="ECO:0000313" key="8">
    <source>
        <dbReference type="EMBL" id="KGO94016.1"/>
    </source>
</evidence>